<dbReference type="EMBL" id="JBBMQU010000035">
    <property type="protein sequence ID" value="MEM5552298.1"/>
    <property type="molecule type" value="Genomic_DNA"/>
</dbReference>
<feature type="compositionally biased region" description="Low complexity" evidence="1">
    <location>
        <begin position="21"/>
        <end position="43"/>
    </location>
</feature>
<sequence>MNKYILTPLVAALTVALTACGGSSSNSDNTTPTTPGSNGGNSNQAHTISLQALSYQCEIDTPYQADIVFHNQDGNPIGSAKTDEQGLFSGELPTGTKHLSVLGDVTDYQQEEYTQILTELDIENRNNLGKFYFENYNQNCGCEEYRVDTINLGDIAAYYKVYKAGNELTDTVYICPGEEKLYLTAITESAVEAKAAVIAIPQDSKVIKLTEADFSHEGVEVAVQQTQENGYSSTRGYIEEASKYQFVQFVSFSGDDSLFVFPTVTEHNFYVQVNSQKSNANNVEVSFNSYARSSVNADGSYIPTDLPEISSGLGFDLMQFANDSQLNFDFSNVDERFARARWGYSFLVSDAAETRFDWDISGGVSGQIPNLSFGSVFPEPVDQVVLEELTLLLYGYGGNATDAQSYAKLLDTIAEGGHITKPEFSNYVYLFMSAQLD</sequence>
<keyword evidence="4" id="KW-1185">Reference proteome</keyword>
<reference evidence="3 4" key="1">
    <citation type="submission" date="2024-03" db="EMBL/GenBank/DDBJ databases">
        <title>Community enrichment and isolation of bacterial strains for fucoidan degradation.</title>
        <authorList>
            <person name="Sichert A."/>
        </authorList>
    </citation>
    <scope>NUCLEOTIDE SEQUENCE [LARGE SCALE GENOMIC DNA]</scope>
    <source>
        <strain evidence="3 4">AS81</strain>
    </source>
</reference>
<dbReference type="PROSITE" id="PS51257">
    <property type="entry name" value="PROKAR_LIPOPROTEIN"/>
    <property type="match status" value="1"/>
</dbReference>
<keyword evidence="2" id="KW-0732">Signal</keyword>
<organism evidence="3 4">
    <name type="scientific">Pseudoalteromonas neustonica</name>
    <dbReference type="NCBI Taxonomy" id="1840331"/>
    <lineage>
        <taxon>Bacteria</taxon>
        <taxon>Pseudomonadati</taxon>
        <taxon>Pseudomonadota</taxon>
        <taxon>Gammaproteobacteria</taxon>
        <taxon>Alteromonadales</taxon>
        <taxon>Pseudoalteromonadaceae</taxon>
        <taxon>Pseudoalteromonas</taxon>
    </lineage>
</organism>
<accession>A0ABU9U6V9</accession>
<name>A0ABU9U6V9_9GAMM</name>
<protein>
    <recommendedName>
        <fullName evidence="5">Carboxypeptidase regulatory-like domain-containing protein</fullName>
    </recommendedName>
</protein>
<evidence type="ECO:0000256" key="1">
    <source>
        <dbReference type="SAM" id="MobiDB-lite"/>
    </source>
</evidence>
<feature type="signal peptide" evidence="2">
    <location>
        <begin position="1"/>
        <end position="21"/>
    </location>
</feature>
<dbReference type="Proteomes" id="UP001388366">
    <property type="component" value="Unassembled WGS sequence"/>
</dbReference>
<dbReference type="RefSeq" id="WP_342884316.1">
    <property type="nucleotide sequence ID" value="NZ_JBBMQU010000035.1"/>
</dbReference>
<gene>
    <name evidence="3" type="ORF">WNY63_16360</name>
</gene>
<feature type="chain" id="PRO_5046081591" description="Carboxypeptidase regulatory-like domain-containing protein" evidence="2">
    <location>
        <begin position="22"/>
        <end position="437"/>
    </location>
</feature>
<comment type="caution">
    <text evidence="3">The sequence shown here is derived from an EMBL/GenBank/DDBJ whole genome shotgun (WGS) entry which is preliminary data.</text>
</comment>
<feature type="region of interest" description="Disordered" evidence="1">
    <location>
        <begin position="21"/>
        <end position="44"/>
    </location>
</feature>
<evidence type="ECO:0000256" key="2">
    <source>
        <dbReference type="SAM" id="SignalP"/>
    </source>
</evidence>
<evidence type="ECO:0008006" key="5">
    <source>
        <dbReference type="Google" id="ProtNLM"/>
    </source>
</evidence>
<proteinExistence type="predicted"/>
<evidence type="ECO:0000313" key="4">
    <source>
        <dbReference type="Proteomes" id="UP001388366"/>
    </source>
</evidence>
<evidence type="ECO:0000313" key="3">
    <source>
        <dbReference type="EMBL" id="MEM5552298.1"/>
    </source>
</evidence>